<dbReference type="GO" id="GO:0016020">
    <property type="term" value="C:membrane"/>
    <property type="evidence" value="ECO:0007669"/>
    <property type="project" value="UniProtKB-SubCell"/>
</dbReference>
<dbReference type="SUPFAM" id="SSF81321">
    <property type="entry name" value="Family A G protein-coupled receptor-like"/>
    <property type="match status" value="1"/>
</dbReference>
<feature type="transmembrane region" description="Helical" evidence="6">
    <location>
        <begin position="99"/>
        <end position="120"/>
    </location>
</feature>
<feature type="transmembrane region" description="Helical" evidence="6">
    <location>
        <begin position="274"/>
        <end position="294"/>
    </location>
</feature>
<dbReference type="Pfam" id="PF10317">
    <property type="entry name" value="7TM_GPCR_Srd"/>
    <property type="match status" value="1"/>
</dbReference>
<dbReference type="OrthoDB" id="10673386at2759"/>
<reference evidence="8" key="1">
    <citation type="submission" date="2022-11" db="EMBL/GenBank/DDBJ databases">
        <authorList>
            <person name="Kikuchi T."/>
        </authorList>
    </citation>
    <scope>NUCLEOTIDE SEQUENCE</scope>
    <source>
        <strain evidence="8">PS1010</strain>
    </source>
</reference>
<evidence type="ECO:0000313" key="8">
    <source>
        <dbReference type="EMBL" id="CAI5452005.1"/>
    </source>
</evidence>
<protein>
    <recommendedName>
        <fullName evidence="7">G-protein coupled receptors family 1 profile domain-containing protein</fullName>
    </recommendedName>
</protein>
<evidence type="ECO:0000256" key="6">
    <source>
        <dbReference type="SAM" id="Phobius"/>
    </source>
</evidence>
<evidence type="ECO:0000256" key="4">
    <source>
        <dbReference type="ARBA" id="ARBA00022989"/>
    </source>
</evidence>
<dbReference type="EMBL" id="CANHGI010000005">
    <property type="protein sequence ID" value="CAI5452005.1"/>
    <property type="molecule type" value="Genomic_DNA"/>
</dbReference>
<dbReference type="PANTHER" id="PTHR22945">
    <property type="entry name" value="SERPENTINE RECEPTOR, CLASS D DELTA"/>
    <property type="match status" value="1"/>
</dbReference>
<feature type="transmembrane region" description="Helical" evidence="6">
    <location>
        <begin position="6"/>
        <end position="31"/>
    </location>
</feature>
<keyword evidence="4 6" id="KW-1133">Transmembrane helix</keyword>
<evidence type="ECO:0000259" key="7">
    <source>
        <dbReference type="PROSITE" id="PS50262"/>
    </source>
</evidence>
<dbReference type="PROSITE" id="PS50262">
    <property type="entry name" value="G_PROTEIN_RECEP_F1_2"/>
    <property type="match status" value="1"/>
</dbReference>
<dbReference type="Gene3D" id="1.20.1070.10">
    <property type="entry name" value="Rhodopsin 7-helix transmembrane proteins"/>
    <property type="match status" value="1"/>
</dbReference>
<name>A0A9P1N5I6_9PELO</name>
<comment type="subcellular location">
    <subcellularLocation>
        <location evidence="1">Membrane</location>
        <topology evidence="1">Multi-pass membrane protein</topology>
    </subcellularLocation>
</comment>
<keyword evidence="5 6" id="KW-0472">Membrane</keyword>
<feature type="transmembrane region" description="Helical" evidence="6">
    <location>
        <begin position="191"/>
        <end position="212"/>
    </location>
</feature>
<gene>
    <name evidence="8" type="ORF">CAMP_LOCUS14642</name>
</gene>
<dbReference type="PANTHER" id="PTHR22945:SF40">
    <property type="entry name" value="SERPENTINE RECEPTOR, CLASS D (DELTA)-RELATED"/>
    <property type="match status" value="1"/>
</dbReference>
<evidence type="ECO:0000256" key="1">
    <source>
        <dbReference type="ARBA" id="ARBA00004141"/>
    </source>
</evidence>
<evidence type="ECO:0000256" key="3">
    <source>
        <dbReference type="ARBA" id="ARBA00022692"/>
    </source>
</evidence>
<proteinExistence type="inferred from homology"/>
<evidence type="ECO:0000256" key="2">
    <source>
        <dbReference type="ARBA" id="ARBA00009166"/>
    </source>
</evidence>
<sequence>MFFQIILAIFHVYHVIIAMIGCSLNSLLIYLAMFRSPKAIESYATLIINFALTDLVECFLDYFLQIRLIPAPMDVTLTFILNGPCQYFGAKICYVSLSIFLHCIPHAVWSLLLSFGYRYYILLHPAVKRNTIILIVCIIYLPSLFQGLTYWTNFVERDKILPYSKKVLPTYDFDSETGVMTGIIDIKTWTAIYAISHMAFPITPVYIIIFILRKKIIKYLEANERIMSKETKAVHSQLLKVLTIQAMTPAFMWIGVTLYFIAQLGIYNHPLMEYLMFGSVILMPTVSPFVYLYFVRPYKTFCTRLLQKIGLLRKSRVTDNSKKINFDSGTGFATNISTLPPIRGTTRTAE</sequence>
<dbReference type="Proteomes" id="UP001152747">
    <property type="component" value="Unassembled WGS sequence"/>
</dbReference>
<dbReference type="InterPro" id="IPR017452">
    <property type="entry name" value="GPCR_Rhodpsn_7TM"/>
</dbReference>
<keyword evidence="3 6" id="KW-0812">Transmembrane</keyword>
<dbReference type="InterPro" id="IPR019421">
    <property type="entry name" value="7TM_GPCR_serpentine_rcpt_Srd"/>
</dbReference>
<comment type="similarity">
    <text evidence="2">Belongs to the nematode receptor-like protein srd family.</text>
</comment>
<comment type="caution">
    <text evidence="8">The sequence shown here is derived from an EMBL/GenBank/DDBJ whole genome shotgun (WGS) entry which is preliminary data.</text>
</comment>
<dbReference type="InterPro" id="IPR050920">
    <property type="entry name" value="Nematode_rcpt-like_delta"/>
</dbReference>
<feature type="transmembrane region" description="Helical" evidence="6">
    <location>
        <begin position="238"/>
        <end position="262"/>
    </location>
</feature>
<feature type="domain" description="G-protein coupled receptors family 1 profile" evidence="7">
    <location>
        <begin position="25"/>
        <end position="291"/>
    </location>
</feature>
<feature type="transmembrane region" description="Helical" evidence="6">
    <location>
        <begin position="132"/>
        <end position="151"/>
    </location>
</feature>
<accession>A0A9P1N5I6</accession>
<evidence type="ECO:0000256" key="5">
    <source>
        <dbReference type="ARBA" id="ARBA00023136"/>
    </source>
</evidence>
<dbReference type="AlphaFoldDB" id="A0A9P1N5I6"/>
<keyword evidence="9" id="KW-1185">Reference proteome</keyword>
<evidence type="ECO:0000313" key="9">
    <source>
        <dbReference type="Proteomes" id="UP001152747"/>
    </source>
</evidence>
<organism evidence="8 9">
    <name type="scientific">Caenorhabditis angaria</name>
    <dbReference type="NCBI Taxonomy" id="860376"/>
    <lineage>
        <taxon>Eukaryota</taxon>
        <taxon>Metazoa</taxon>
        <taxon>Ecdysozoa</taxon>
        <taxon>Nematoda</taxon>
        <taxon>Chromadorea</taxon>
        <taxon>Rhabditida</taxon>
        <taxon>Rhabditina</taxon>
        <taxon>Rhabditomorpha</taxon>
        <taxon>Rhabditoidea</taxon>
        <taxon>Rhabditidae</taxon>
        <taxon>Peloderinae</taxon>
        <taxon>Caenorhabditis</taxon>
    </lineage>
</organism>